<dbReference type="SUPFAM" id="SSF51735">
    <property type="entry name" value="NAD(P)-binding Rossmann-fold domains"/>
    <property type="match status" value="1"/>
</dbReference>
<evidence type="ECO:0000256" key="1">
    <source>
        <dbReference type="ARBA" id="ARBA00023002"/>
    </source>
</evidence>
<evidence type="ECO:0000259" key="3">
    <source>
        <dbReference type="Pfam" id="PF22725"/>
    </source>
</evidence>
<reference evidence="4 5" key="1">
    <citation type="submission" date="2024-05" db="EMBL/GenBank/DDBJ databases">
        <authorList>
            <person name="Liu Q."/>
            <person name="Xin Y.-H."/>
        </authorList>
    </citation>
    <scope>NUCLEOTIDE SEQUENCE [LARGE SCALE GENOMIC DNA]</scope>
    <source>
        <strain evidence="4 5">CGMCC 1.10181</strain>
    </source>
</reference>
<dbReference type="Gene3D" id="3.30.360.10">
    <property type="entry name" value="Dihydrodipicolinate Reductase, domain 2"/>
    <property type="match status" value="1"/>
</dbReference>
<feature type="domain" description="Gfo/Idh/MocA-like oxidoreductase N-terminal" evidence="2">
    <location>
        <begin position="2"/>
        <end position="120"/>
    </location>
</feature>
<dbReference type="InterPro" id="IPR055170">
    <property type="entry name" value="GFO_IDH_MocA-like_dom"/>
</dbReference>
<organism evidence="4 5">
    <name type="scientific">Sphingomonas oligophenolica</name>
    <dbReference type="NCBI Taxonomy" id="301154"/>
    <lineage>
        <taxon>Bacteria</taxon>
        <taxon>Pseudomonadati</taxon>
        <taxon>Pseudomonadota</taxon>
        <taxon>Alphaproteobacteria</taxon>
        <taxon>Sphingomonadales</taxon>
        <taxon>Sphingomonadaceae</taxon>
        <taxon>Sphingomonas</taxon>
    </lineage>
</organism>
<evidence type="ECO:0000259" key="2">
    <source>
        <dbReference type="Pfam" id="PF01408"/>
    </source>
</evidence>
<dbReference type="Gene3D" id="3.40.50.720">
    <property type="entry name" value="NAD(P)-binding Rossmann-like Domain"/>
    <property type="match status" value="1"/>
</dbReference>
<evidence type="ECO:0000313" key="5">
    <source>
        <dbReference type="Proteomes" id="UP001419910"/>
    </source>
</evidence>
<dbReference type="RefSeq" id="WP_343891454.1">
    <property type="nucleotide sequence ID" value="NZ_BAAAEH010000042.1"/>
</dbReference>
<dbReference type="PANTHER" id="PTHR43818:SF11">
    <property type="entry name" value="BCDNA.GH03377"/>
    <property type="match status" value="1"/>
</dbReference>
<evidence type="ECO:0000313" key="4">
    <source>
        <dbReference type="EMBL" id="MEN2793593.1"/>
    </source>
</evidence>
<accession>A0ABU9YCP9</accession>
<keyword evidence="5" id="KW-1185">Reference proteome</keyword>
<dbReference type="InterPro" id="IPR036291">
    <property type="entry name" value="NAD(P)-bd_dom_sf"/>
</dbReference>
<comment type="caution">
    <text evidence="4">The sequence shown here is derived from an EMBL/GenBank/DDBJ whole genome shotgun (WGS) entry which is preliminary data.</text>
</comment>
<dbReference type="InterPro" id="IPR000683">
    <property type="entry name" value="Gfo/Idh/MocA-like_OxRdtase_N"/>
</dbReference>
<proteinExistence type="predicted"/>
<dbReference type="PANTHER" id="PTHR43818">
    <property type="entry name" value="BCDNA.GH03377"/>
    <property type="match status" value="1"/>
</dbReference>
<sequence length="369" mass="40132">MIRVGLVGLGKMGISHQAILNAHPDLELAAVCDTTGYLLSVMHRFTGVSTYTDYGTMLDKAELDAVVIATPPDSHVFLVEKALERGLHVFCEKPFALDPADGLRLAEKAEAAGVVNQVGYHYRFVGSFVYLKHLLDIGAIGQVHHVQSEAYGPVVLRAKTATWRSAKGGGGGSLYDYASHVVDLVNFCFGRPDFIRGAVMHSIFSAQVDDEVYATLGYNDGKSVQLSVNWSDESQRKMSAKLSVWGTRGKIVADRQGLQLFLREPFAPENLTQGWTVRYTTDLTEPVDFYLRGEEYSAQIDHFAKAILAGDTATRSTFRSSVETDQIVDAIRSESQRPPTLIEGAVAATAAPAAPSRKGIIGRLLGPAR</sequence>
<keyword evidence="1" id="KW-0560">Oxidoreductase</keyword>
<protein>
    <submittedName>
        <fullName evidence="4">Gfo/Idh/MocA family oxidoreductase</fullName>
    </submittedName>
</protein>
<dbReference type="EMBL" id="JBDIME010000055">
    <property type="protein sequence ID" value="MEN2793593.1"/>
    <property type="molecule type" value="Genomic_DNA"/>
</dbReference>
<dbReference type="Proteomes" id="UP001419910">
    <property type="component" value="Unassembled WGS sequence"/>
</dbReference>
<name>A0ABU9YCP9_9SPHN</name>
<gene>
    <name evidence="4" type="ORF">ABC974_28515</name>
</gene>
<feature type="domain" description="GFO/IDH/MocA-like oxidoreductase" evidence="3">
    <location>
        <begin position="129"/>
        <end position="251"/>
    </location>
</feature>
<dbReference type="InterPro" id="IPR050463">
    <property type="entry name" value="Gfo/Idh/MocA_oxidrdct_glycsds"/>
</dbReference>
<dbReference type="Pfam" id="PF22725">
    <property type="entry name" value="GFO_IDH_MocA_C3"/>
    <property type="match status" value="1"/>
</dbReference>
<dbReference type="Pfam" id="PF01408">
    <property type="entry name" value="GFO_IDH_MocA"/>
    <property type="match status" value="1"/>
</dbReference>
<dbReference type="SUPFAM" id="SSF55347">
    <property type="entry name" value="Glyceraldehyde-3-phosphate dehydrogenase-like, C-terminal domain"/>
    <property type="match status" value="1"/>
</dbReference>